<dbReference type="PANTHER" id="PTHR35535:SF2">
    <property type="entry name" value="DUF306 DOMAIN-CONTAINING PROTEIN"/>
    <property type="match status" value="1"/>
</dbReference>
<dbReference type="EMBL" id="SRRT01000006">
    <property type="protein sequence ID" value="TGN74496.1"/>
    <property type="molecule type" value="Genomic_DNA"/>
</dbReference>
<dbReference type="InterPro" id="IPR038670">
    <property type="entry name" value="HslJ-like_sf"/>
</dbReference>
<protein>
    <submittedName>
        <fullName evidence="3">META domain-containing protein</fullName>
    </submittedName>
</protein>
<dbReference type="AlphaFoldDB" id="A0A4Z1CZC8"/>
<comment type="caution">
    <text evidence="3">The sequence shown here is derived from an EMBL/GenBank/DDBJ whole genome shotgun (WGS) entry which is preliminary data.</text>
</comment>
<feature type="signal peptide" evidence="1">
    <location>
        <begin position="1"/>
        <end position="28"/>
    </location>
</feature>
<dbReference type="PROSITE" id="PS51257">
    <property type="entry name" value="PROKAR_LIPOPROTEIN"/>
    <property type="match status" value="1"/>
</dbReference>
<feature type="domain" description="DUF306" evidence="2">
    <location>
        <begin position="40"/>
        <end position="144"/>
    </location>
</feature>
<dbReference type="PANTHER" id="PTHR35535">
    <property type="entry name" value="HEAT SHOCK PROTEIN HSLJ"/>
    <property type="match status" value="1"/>
</dbReference>
<dbReference type="InterPro" id="IPR053147">
    <property type="entry name" value="Hsp_HslJ-like"/>
</dbReference>
<feature type="chain" id="PRO_5038479860" evidence="1">
    <location>
        <begin position="29"/>
        <end position="153"/>
    </location>
</feature>
<keyword evidence="1" id="KW-0732">Signal</keyword>
<gene>
    <name evidence="3" type="ORF">E5083_19950</name>
</gene>
<keyword evidence="4" id="KW-1185">Reference proteome</keyword>
<evidence type="ECO:0000313" key="3">
    <source>
        <dbReference type="EMBL" id="TGN74496.1"/>
    </source>
</evidence>
<sequence length="153" mass="16018">MDRHTQRMTLTVAAALVPLAVACGNDTADTGSGSVAPPPKLTGTDWRVDSVTEGDTTHRAPKAARIRIDDEGRATGNLGCNTFSAPTTIDGGRIDFGTLRTTRMACDEPRMTFERALTRALNSGALTARTDDGALTLTTGKGGRVQLTPSASE</sequence>
<dbReference type="Proteomes" id="UP000298159">
    <property type="component" value="Unassembled WGS sequence"/>
</dbReference>
<proteinExistence type="predicted"/>
<dbReference type="InterPro" id="IPR005184">
    <property type="entry name" value="DUF306_Meta_HslJ"/>
</dbReference>
<evidence type="ECO:0000259" key="2">
    <source>
        <dbReference type="Pfam" id="PF03724"/>
    </source>
</evidence>
<dbReference type="Pfam" id="PF03724">
    <property type="entry name" value="META"/>
    <property type="match status" value="1"/>
</dbReference>
<accession>A0A4Z1CZC8</accession>
<organism evidence="3 4">
    <name type="scientific">Streptomyces bauhiniae</name>
    <dbReference type="NCBI Taxonomy" id="2340725"/>
    <lineage>
        <taxon>Bacteria</taxon>
        <taxon>Bacillati</taxon>
        <taxon>Actinomycetota</taxon>
        <taxon>Actinomycetes</taxon>
        <taxon>Kitasatosporales</taxon>
        <taxon>Streptomycetaceae</taxon>
        <taxon>Streptomyces</taxon>
    </lineage>
</organism>
<evidence type="ECO:0000313" key="4">
    <source>
        <dbReference type="Proteomes" id="UP000298159"/>
    </source>
</evidence>
<name>A0A4Z1CZC8_9ACTN</name>
<dbReference type="Gene3D" id="2.40.128.270">
    <property type="match status" value="1"/>
</dbReference>
<evidence type="ECO:0000256" key="1">
    <source>
        <dbReference type="SAM" id="SignalP"/>
    </source>
</evidence>
<reference evidence="3 4" key="1">
    <citation type="submission" date="2019-04" db="EMBL/GenBank/DDBJ databases">
        <title>Streptomyces sp. nov. Bv016 isolated from bark of Buahinia variegata.</title>
        <authorList>
            <person name="Kanchanasin P."/>
            <person name="Tanasupawat S."/>
            <person name="Yuki M."/>
            <person name="Kudo T."/>
        </authorList>
    </citation>
    <scope>NUCLEOTIDE SEQUENCE [LARGE SCALE GENOMIC DNA]</scope>
    <source>
        <strain evidence="3 4">Bv016</strain>
    </source>
</reference>